<dbReference type="PANTHER" id="PTHR46579:SF2">
    <property type="entry name" value="C2H2-TYPE DOMAIN-CONTAINING PROTEIN"/>
    <property type="match status" value="1"/>
</dbReference>
<keyword evidence="2" id="KW-1185">Reference proteome</keyword>
<feature type="non-terminal residue" evidence="1">
    <location>
        <position position="1"/>
    </location>
</feature>
<dbReference type="OrthoDB" id="3234349at2759"/>
<proteinExistence type="predicted"/>
<feature type="non-terminal residue" evidence="1">
    <location>
        <position position="177"/>
    </location>
</feature>
<accession>A0A0D0A0S1</accession>
<evidence type="ECO:0000313" key="2">
    <source>
        <dbReference type="Proteomes" id="UP000054485"/>
    </source>
</evidence>
<dbReference type="EMBL" id="KN835628">
    <property type="protein sequence ID" value="KIK35401.1"/>
    <property type="molecule type" value="Genomic_DNA"/>
</dbReference>
<name>A0A0D0A0S1_9AGAM</name>
<dbReference type="Pfam" id="PF02992">
    <property type="entry name" value="Transposase_21"/>
    <property type="match status" value="1"/>
</dbReference>
<dbReference type="Proteomes" id="UP000054485">
    <property type="component" value="Unassembled WGS sequence"/>
</dbReference>
<protein>
    <submittedName>
        <fullName evidence="1">Uncharacterized protein</fullName>
    </submittedName>
</protein>
<organism evidence="1 2">
    <name type="scientific">Suillus luteus UH-Slu-Lm8-n1</name>
    <dbReference type="NCBI Taxonomy" id="930992"/>
    <lineage>
        <taxon>Eukaryota</taxon>
        <taxon>Fungi</taxon>
        <taxon>Dikarya</taxon>
        <taxon>Basidiomycota</taxon>
        <taxon>Agaricomycotina</taxon>
        <taxon>Agaricomycetes</taxon>
        <taxon>Agaricomycetidae</taxon>
        <taxon>Boletales</taxon>
        <taxon>Suillineae</taxon>
        <taxon>Suillaceae</taxon>
        <taxon>Suillus</taxon>
    </lineage>
</organism>
<dbReference type="HOGENOM" id="CLU_078867_1_0_1"/>
<gene>
    <name evidence="1" type="ORF">CY34DRAFT_37611</name>
</gene>
<dbReference type="AlphaFoldDB" id="A0A0D0A0S1"/>
<dbReference type="PANTHER" id="PTHR46579">
    <property type="entry name" value="F5/8 TYPE C DOMAIN-CONTAINING PROTEIN-RELATED"/>
    <property type="match status" value="1"/>
</dbReference>
<dbReference type="STRING" id="930992.A0A0D0A0S1"/>
<sequence>KPENMYLAGIIPGPSEPSGDQLNYFLDPVVDDLVDSWERGIRFSRTALQAHGRVTRSAIACLVCDLPAARKAAQLAGPTSHFYCTACHCWHRSTCGRVDICSAEWNLRDKKEMRRLAELWKHTGTSTECNKLFASHGVRWSTLWRLSYWDPSRQLVVDTMHCLLEGLAHDHFREFLG</sequence>
<reference evidence="1 2" key="1">
    <citation type="submission" date="2014-04" db="EMBL/GenBank/DDBJ databases">
        <authorList>
            <consortium name="DOE Joint Genome Institute"/>
            <person name="Kuo A."/>
            <person name="Ruytinx J."/>
            <person name="Rineau F."/>
            <person name="Colpaert J."/>
            <person name="Kohler A."/>
            <person name="Nagy L.G."/>
            <person name="Floudas D."/>
            <person name="Copeland A."/>
            <person name="Barry K.W."/>
            <person name="Cichocki N."/>
            <person name="Veneault-Fourrey C."/>
            <person name="LaButti K."/>
            <person name="Lindquist E.A."/>
            <person name="Lipzen A."/>
            <person name="Lundell T."/>
            <person name="Morin E."/>
            <person name="Murat C."/>
            <person name="Sun H."/>
            <person name="Tunlid A."/>
            <person name="Henrissat B."/>
            <person name="Grigoriev I.V."/>
            <person name="Hibbett D.S."/>
            <person name="Martin F."/>
            <person name="Nordberg H.P."/>
            <person name="Cantor M.N."/>
            <person name="Hua S.X."/>
        </authorList>
    </citation>
    <scope>NUCLEOTIDE SEQUENCE [LARGE SCALE GENOMIC DNA]</scope>
    <source>
        <strain evidence="1 2">UH-Slu-Lm8-n1</strain>
    </source>
</reference>
<evidence type="ECO:0000313" key="1">
    <source>
        <dbReference type="EMBL" id="KIK35401.1"/>
    </source>
</evidence>
<dbReference type="InParanoid" id="A0A0D0A0S1"/>
<reference evidence="2" key="2">
    <citation type="submission" date="2015-01" db="EMBL/GenBank/DDBJ databases">
        <title>Evolutionary Origins and Diversification of the Mycorrhizal Mutualists.</title>
        <authorList>
            <consortium name="DOE Joint Genome Institute"/>
            <consortium name="Mycorrhizal Genomics Consortium"/>
            <person name="Kohler A."/>
            <person name="Kuo A."/>
            <person name="Nagy L.G."/>
            <person name="Floudas D."/>
            <person name="Copeland A."/>
            <person name="Barry K.W."/>
            <person name="Cichocki N."/>
            <person name="Veneault-Fourrey C."/>
            <person name="LaButti K."/>
            <person name="Lindquist E.A."/>
            <person name="Lipzen A."/>
            <person name="Lundell T."/>
            <person name="Morin E."/>
            <person name="Murat C."/>
            <person name="Riley R."/>
            <person name="Ohm R."/>
            <person name="Sun H."/>
            <person name="Tunlid A."/>
            <person name="Henrissat B."/>
            <person name="Grigoriev I.V."/>
            <person name="Hibbett D.S."/>
            <person name="Martin F."/>
        </authorList>
    </citation>
    <scope>NUCLEOTIDE SEQUENCE [LARGE SCALE GENOMIC DNA]</scope>
    <source>
        <strain evidence="2">UH-Slu-Lm8-n1</strain>
    </source>
</reference>
<dbReference type="InterPro" id="IPR004242">
    <property type="entry name" value="Transposase_21"/>
</dbReference>